<feature type="region of interest" description="Disordered" evidence="1">
    <location>
        <begin position="112"/>
        <end position="134"/>
    </location>
</feature>
<accession>A0A7L5BRF1</accession>
<feature type="domain" description="Telomere resolvase ResT/TelK catalytic" evidence="2">
    <location>
        <begin position="24"/>
        <end position="119"/>
    </location>
</feature>
<dbReference type="InterPro" id="IPR038280">
    <property type="entry name" value="ResT/TelK_cat_sf"/>
</dbReference>
<feature type="compositionally biased region" description="Basic residues" evidence="1">
    <location>
        <begin position="122"/>
        <end position="134"/>
    </location>
</feature>
<name>A0A7L5BRF1_9HYPH</name>
<evidence type="ECO:0000259" key="2">
    <source>
        <dbReference type="Pfam" id="PF16684"/>
    </source>
</evidence>
<keyword evidence="4" id="KW-1185">Reference proteome</keyword>
<proteinExistence type="predicted"/>
<evidence type="ECO:0000313" key="3">
    <source>
        <dbReference type="EMBL" id="QIB41507.1"/>
    </source>
</evidence>
<dbReference type="EMBL" id="CP048638">
    <property type="protein sequence ID" value="QIB41507.1"/>
    <property type="molecule type" value="Genomic_DNA"/>
</dbReference>
<dbReference type="KEGG" id="roy:G3A56_27300"/>
<dbReference type="Pfam" id="PF16684">
    <property type="entry name" value="ResT-TelK_cat"/>
    <property type="match status" value="1"/>
</dbReference>
<reference evidence="3 4" key="1">
    <citation type="submission" date="2020-02" db="EMBL/GenBank/DDBJ databases">
        <title>Plant-Promoting Endophytic Bacterium Rhizobium oryzihabitans sp. nov., Isolated from the Root of Rice.</title>
        <authorList>
            <person name="zhao J."/>
            <person name="Zhang G."/>
        </authorList>
    </citation>
    <scope>NUCLEOTIDE SEQUENCE [LARGE SCALE GENOMIC DNA]</scope>
    <source>
        <strain evidence="3 4">M15</strain>
        <plasmid evidence="3 4">p6</plasmid>
    </source>
</reference>
<geneLocation type="plasmid" evidence="3 4">
    <name>p6</name>
</geneLocation>
<dbReference type="Gene3D" id="1.10.443.30">
    <property type="entry name" value="Telomere resolvase"/>
    <property type="match status" value="1"/>
</dbReference>
<gene>
    <name evidence="3" type="ORF">G3A56_27300</name>
</gene>
<protein>
    <recommendedName>
        <fullName evidence="2">Telomere resolvase ResT/TelK catalytic domain-containing protein</fullName>
    </recommendedName>
</protein>
<evidence type="ECO:0000256" key="1">
    <source>
        <dbReference type="SAM" id="MobiDB-lite"/>
    </source>
</evidence>
<organism evidence="3 4">
    <name type="scientific">Rhizobium oryzihabitans</name>
    <dbReference type="NCBI Taxonomy" id="2267833"/>
    <lineage>
        <taxon>Bacteria</taxon>
        <taxon>Pseudomonadati</taxon>
        <taxon>Pseudomonadota</taxon>
        <taxon>Alphaproteobacteria</taxon>
        <taxon>Hyphomicrobiales</taxon>
        <taxon>Rhizobiaceae</taxon>
        <taxon>Rhizobium/Agrobacterium group</taxon>
        <taxon>Rhizobium</taxon>
    </lineage>
</organism>
<evidence type="ECO:0000313" key="4">
    <source>
        <dbReference type="Proteomes" id="UP000464865"/>
    </source>
</evidence>
<dbReference type="Proteomes" id="UP000464865">
    <property type="component" value="Plasmid p6"/>
</dbReference>
<dbReference type="RefSeq" id="WP_164056974.1">
    <property type="nucleotide sequence ID" value="NZ_CP048638.1"/>
</dbReference>
<sequence length="134" mass="15478">METRDAIRPVVSDPRADKSARCHFAWMVLRYSESGQIWREMTSDEFKADLLRAPNPKCILPAVRDEILEKLWPKVSLEDTPNVIEAKKIKAHNVRALYAEIADQFFRPKSKTKAAFSQKRSATLRRISKRPLPT</sequence>
<dbReference type="AlphaFoldDB" id="A0A7L5BRF1"/>
<keyword evidence="3" id="KW-0614">Plasmid</keyword>
<dbReference type="InterPro" id="IPR032047">
    <property type="entry name" value="ResT/TelK_cat"/>
</dbReference>